<feature type="signal peptide" evidence="3">
    <location>
        <begin position="1"/>
        <end position="19"/>
    </location>
</feature>
<evidence type="ECO:0000256" key="3">
    <source>
        <dbReference type="SAM" id="SignalP"/>
    </source>
</evidence>
<dbReference type="GeneID" id="115052550"/>
<feature type="compositionally biased region" description="Low complexity" evidence="1">
    <location>
        <begin position="147"/>
        <end position="163"/>
    </location>
</feature>
<feature type="transmembrane region" description="Helical" evidence="2">
    <location>
        <begin position="201"/>
        <end position="222"/>
    </location>
</feature>
<dbReference type="InParanoid" id="A0A665TQV9"/>
<keyword evidence="3" id="KW-0732">Signal</keyword>
<dbReference type="OMA" id="DKNQGTT"/>
<feature type="region of interest" description="Disordered" evidence="1">
    <location>
        <begin position="104"/>
        <end position="175"/>
    </location>
</feature>
<evidence type="ECO:0000313" key="4">
    <source>
        <dbReference type="Ensembl" id="ENSENLP00000005686.1"/>
    </source>
</evidence>
<gene>
    <name evidence="4" type="primary">LOC115052550</name>
</gene>
<evidence type="ECO:0000256" key="2">
    <source>
        <dbReference type="SAM" id="Phobius"/>
    </source>
</evidence>
<name>A0A665TQV9_ECHNA</name>
<evidence type="ECO:0000313" key="5">
    <source>
        <dbReference type="Proteomes" id="UP000472264"/>
    </source>
</evidence>
<keyword evidence="2" id="KW-0812">Transmembrane</keyword>
<feature type="region of interest" description="Disordered" evidence="1">
    <location>
        <begin position="51"/>
        <end position="90"/>
    </location>
</feature>
<keyword evidence="2" id="KW-0472">Membrane</keyword>
<keyword evidence="5" id="KW-1185">Reference proteome</keyword>
<feature type="chain" id="PRO_5025550822" evidence="3">
    <location>
        <begin position="20"/>
        <end position="376"/>
    </location>
</feature>
<feature type="compositionally biased region" description="Low complexity" evidence="1">
    <location>
        <begin position="57"/>
        <end position="71"/>
    </location>
</feature>
<keyword evidence="2" id="KW-1133">Transmembrane helix</keyword>
<reference evidence="4" key="2">
    <citation type="submission" date="2025-08" db="UniProtKB">
        <authorList>
            <consortium name="Ensembl"/>
        </authorList>
    </citation>
    <scope>IDENTIFICATION</scope>
</reference>
<evidence type="ECO:0000256" key="1">
    <source>
        <dbReference type="SAM" id="MobiDB-lite"/>
    </source>
</evidence>
<dbReference type="CTD" id="2124"/>
<dbReference type="Proteomes" id="UP000472264">
    <property type="component" value="Chromosome 13"/>
</dbReference>
<reference evidence="4" key="1">
    <citation type="submission" date="2021-04" db="EMBL/GenBank/DDBJ databases">
        <authorList>
            <consortium name="Wellcome Sanger Institute Data Sharing"/>
        </authorList>
    </citation>
    <scope>NUCLEOTIDE SEQUENCE [LARGE SCALE GENOMIC DNA]</scope>
</reference>
<accession>A0A665TQV9</accession>
<feature type="compositionally biased region" description="Low complexity" evidence="1">
    <location>
        <begin position="109"/>
        <end position="122"/>
    </location>
</feature>
<feature type="compositionally biased region" description="Polar residues" evidence="1">
    <location>
        <begin position="129"/>
        <end position="146"/>
    </location>
</feature>
<protein>
    <submittedName>
        <fullName evidence="4">Cell wall protein DAN4-like</fullName>
    </submittedName>
</protein>
<feature type="compositionally biased region" description="Polar residues" evidence="1">
    <location>
        <begin position="72"/>
        <end position="82"/>
    </location>
</feature>
<reference evidence="4" key="3">
    <citation type="submission" date="2025-09" db="UniProtKB">
        <authorList>
            <consortium name="Ensembl"/>
        </authorList>
    </citation>
    <scope>IDENTIFICATION</scope>
</reference>
<feature type="region of interest" description="Disordered" evidence="1">
    <location>
        <begin position="355"/>
        <end position="376"/>
    </location>
</feature>
<dbReference type="OrthoDB" id="9451284at2759"/>
<dbReference type="RefSeq" id="XP_029372565.1">
    <property type="nucleotide sequence ID" value="XM_029516705.1"/>
</dbReference>
<dbReference type="AlphaFoldDB" id="A0A665TQV9"/>
<organism evidence="4 5">
    <name type="scientific">Echeneis naucrates</name>
    <name type="common">Live sharksucker</name>
    <dbReference type="NCBI Taxonomy" id="173247"/>
    <lineage>
        <taxon>Eukaryota</taxon>
        <taxon>Metazoa</taxon>
        <taxon>Chordata</taxon>
        <taxon>Craniata</taxon>
        <taxon>Vertebrata</taxon>
        <taxon>Euteleostomi</taxon>
        <taxon>Actinopterygii</taxon>
        <taxon>Neopterygii</taxon>
        <taxon>Teleostei</taxon>
        <taxon>Neoteleostei</taxon>
        <taxon>Acanthomorphata</taxon>
        <taxon>Carangaria</taxon>
        <taxon>Carangiformes</taxon>
        <taxon>Echeneidae</taxon>
        <taxon>Echeneis</taxon>
    </lineage>
</organism>
<dbReference type="Ensembl" id="ENSENLT00000005962.1">
    <property type="protein sequence ID" value="ENSENLP00000005686.1"/>
    <property type="gene ID" value="ENSENLG00000002767.1"/>
</dbReference>
<sequence length="376" mass="40072">MTSIFISLSFIWLLPFTASSTVTMGHHPNFTNLMTAKVTGSDFTLGYPTVQEASTTKPSSEASDKSSSPSATNFKPSQSHNSAAGVEPTTDGHLQITTSAMKLATHQGSNPTTTTPSSSTQSPEEEKTWTSQWKSDKTTFLSTQVNPTTATSGTSTGSSPVTVEAGTHSYKPSTVTSKKPIIHITRPKKDLSKKGRNHSEAVAGIIGGALALMMLGFLVIFIKKRKLQKQQITTTEWAGPSPFLAGGSEDGHITVRSSNQISLSTFLPQRLSKRFSLISEADKELEDMTEGTTFGDKHQQVDGDNALGSIGAAAPPEMKNTEDIPEMVENSESVDSSKANHCLFTGDLSEAAQLSPEATSLHPLSKAVENPDKVPN</sequence>
<proteinExistence type="predicted"/>